<dbReference type="EMBL" id="BKAL01000021">
    <property type="protein sequence ID" value="GEP71014.1"/>
    <property type="molecule type" value="Genomic_DNA"/>
</dbReference>
<evidence type="ECO:0000313" key="1">
    <source>
        <dbReference type="EMBL" id="GEP71014.1"/>
    </source>
</evidence>
<dbReference type="AlphaFoldDB" id="A0A512PII7"/>
<proteinExistence type="predicted"/>
<protein>
    <submittedName>
        <fullName evidence="1">Uncharacterized protein</fullName>
    </submittedName>
</protein>
<reference evidence="1 2" key="1">
    <citation type="submission" date="2019-07" db="EMBL/GenBank/DDBJ databases">
        <title>Whole genome shotgun sequence of Cellulomonas soli NBRC 109434.</title>
        <authorList>
            <person name="Hosoyama A."/>
            <person name="Uohara A."/>
            <person name="Ohji S."/>
            <person name="Ichikawa N."/>
        </authorList>
    </citation>
    <scope>NUCLEOTIDE SEQUENCE [LARGE SCALE GENOMIC DNA]</scope>
    <source>
        <strain evidence="1 2">NBRC 109434</strain>
    </source>
</reference>
<comment type="caution">
    <text evidence="1">The sequence shown here is derived from an EMBL/GenBank/DDBJ whole genome shotgun (WGS) entry which is preliminary data.</text>
</comment>
<dbReference type="Proteomes" id="UP000321798">
    <property type="component" value="Unassembled WGS sequence"/>
</dbReference>
<organism evidence="1 2">
    <name type="scientific">Cellulomonas soli</name>
    <dbReference type="NCBI Taxonomy" id="931535"/>
    <lineage>
        <taxon>Bacteria</taxon>
        <taxon>Bacillati</taxon>
        <taxon>Actinomycetota</taxon>
        <taxon>Actinomycetes</taxon>
        <taxon>Micrococcales</taxon>
        <taxon>Cellulomonadaceae</taxon>
        <taxon>Cellulomonas</taxon>
    </lineage>
</organism>
<gene>
    <name evidence="1" type="ORF">CSO01_37290</name>
</gene>
<sequence length="119" mass="13889">MCLLRLPEIGIPESHRAGAVEHLVERVAEHARELLTARVPAKEPLGYILQFVVLVGFWEVLDCRVQVVLFDRTWRRIVEQVEQQLTRRVGHDVSVANLLVKVRILTRRVGYRWEAAWRT</sequence>
<accession>A0A512PII7</accession>
<evidence type="ECO:0000313" key="2">
    <source>
        <dbReference type="Proteomes" id="UP000321798"/>
    </source>
</evidence>
<keyword evidence="2" id="KW-1185">Reference proteome</keyword>
<name>A0A512PII7_9CELL</name>